<dbReference type="STRING" id="6689.A0A423TJV5"/>
<evidence type="ECO:0000256" key="8">
    <source>
        <dbReference type="SAM" id="Phobius"/>
    </source>
</evidence>
<evidence type="ECO:0000256" key="5">
    <source>
        <dbReference type="ARBA" id="ARBA00023136"/>
    </source>
</evidence>
<evidence type="ECO:0000256" key="4">
    <source>
        <dbReference type="ARBA" id="ARBA00022989"/>
    </source>
</evidence>
<feature type="transmembrane region" description="Helical" evidence="8">
    <location>
        <begin position="169"/>
        <end position="191"/>
    </location>
</feature>
<dbReference type="PANTHER" id="PTHR10306">
    <property type="entry name" value="SYNAPTOPHYSIN"/>
    <property type="match status" value="1"/>
</dbReference>
<name>A0A423TJV5_PENVA</name>
<reference evidence="10 11" key="1">
    <citation type="submission" date="2018-04" db="EMBL/GenBank/DDBJ databases">
        <authorList>
            <person name="Zhang X."/>
            <person name="Yuan J."/>
            <person name="Li F."/>
            <person name="Xiang J."/>
        </authorList>
    </citation>
    <scope>NUCLEOTIDE SEQUENCE [LARGE SCALE GENOMIC DNA]</scope>
    <source>
        <tissue evidence="10">Muscle</tissue>
    </source>
</reference>
<dbReference type="EMBL" id="QCYY01001615">
    <property type="protein sequence ID" value="ROT76738.1"/>
    <property type="molecule type" value="Genomic_DNA"/>
</dbReference>
<feature type="transmembrane region" description="Helical" evidence="8">
    <location>
        <begin position="75"/>
        <end position="97"/>
    </location>
</feature>
<reference evidence="10 11" key="2">
    <citation type="submission" date="2019-01" db="EMBL/GenBank/DDBJ databases">
        <title>The decoding of complex shrimp genome reveals the adaptation for benthos swimmer, frequently molting mechanism and breeding impact on genome.</title>
        <authorList>
            <person name="Sun Y."/>
            <person name="Gao Y."/>
            <person name="Yu Y."/>
        </authorList>
    </citation>
    <scope>NUCLEOTIDE SEQUENCE [LARGE SCALE GENOMIC DNA]</scope>
    <source>
        <tissue evidence="10">Muscle</tissue>
    </source>
</reference>
<sequence length="214" mass="23621">MKILQFVFGISAFATTTSFSTKFSFVMNCPNKTLPVSGIVDYPFAVDSMNQMIPRCDGTMQKLYVSGDFSSDAEFYVAVGVLAFLYIIGAVALYCYFSHMYENNPLVPLVDCASHVLFAILWLAGSSAWANSLTNLGMATSVNNIIGENPDLCKPKMCIGDREPNYAKLVISVILGFLNVFLWASNLWFLYKETHYFKAKTQNQADGTNPMGAA</sequence>
<keyword evidence="11" id="KW-1185">Reference proteome</keyword>
<comment type="similarity">
    <text evidence="2">Belongs to the synaptophysin/synaptobrevin family.</text>
</comment>
<dbReference type="OrthoDB" id="10006326at2759"/>
<evidence type="ECO:0000256" key="1">
    <source>
        <dbReference type="ARBA" id="ARBA00004141"/>
    </source>
</evidence>
<keyword evidence="6" id="KW-0325">Glycoprotein</keyword>
<dbReference type="InterPro" id="IPR008253">
    <property type="entry name" value="Marvel"/>
</dbReference>
<evidence type="ECO:0000256" key="3">
    <source>
        <dbReference type="ARBA" id="ARBA00022692"/>
    </source>
</evidence>
<comment type="caution">
    <text evidence="10">The sequence shown here is derived from an EMBL/GenBank/DDBJ whole genome shotgun (WGS) entry which is preliminary data.</text>
</comment>
<keyword evidence="5 7" id="KW-0472">Membrane</keyword>
<proteinExistence type="inferred from homology"/>
<evidence type="ECO:0000313" key="11">
    <source>
        <dbReference type="Proteomes" id="UP000283509"/>
    </source>
</evidence>
<gene>
    <name evidence="10" type="ORF">C7M84_004671</name>
</gene>
<dbReference type="Pfam" id="PF01284">
    <property type="entry name" value="MARVEL"/>
    <property type="match status" value="1"/>
</dbReference>
<feature type="domain" description="MARVEL" evidence="9">
    <location>
        <begin position="1"/>
        <end position="195"/>
    </location>
</feature>
<dbReference type="PANTHER" id="PTHR10306:SF17">
    <property type="entry name" value="MARVEL DOMAIN-CONTAINING PROTEIN"/>
    <property type="match status" value="1"/>
</dbReference>
<dbReference type="PRINTS" id="PR00220">
    <property type="entry name" value="SYNAPTOPHYSN"/>
</dbReference>
<comment type="subcellular location">
    <subcellularLocation>
        <location evidence="1">Membrane</location>
        <topology evidence="1">Multi-pass membrane protein</topology>
    </subcellularLocation>
</comment>
<evidence type="ECO:0000256" key="2">
    <source>
        <dbReference type="ARBA" id="ARBA00006476"/>
    </source>
</evidence>
<protein>
    <submittedName>
        <fullName evidence="10">Synaptophysin-like protein 2</fullName>
    </submittedName>
</protein>
<evidence type="ECO:0000259" key="9">
    <source>
        <dbReference type="PROSITE" id="PS51225"/>
    </source>
</evidence>
<dbReference type="GO" id="GO:0030672">
    <property type="term" value="C:synaptic vesicle membrane"/>
    <property type="evidence" value="ECO:0007669"/>
    <property type="project" value="TreeGrafter"/>
</dbReference>
<feature type="transmembrane region" description="Helical" evidence="8">
    <location>
        <begin position="109"/>
        <end position="130"/>
    </location>
</feature>
<dbReference type="Proteomes" id="UP000283509">
    <property type="component" value="Unassembled WGS sequence"/>
</dbReference>
<accession>A0A423TJV5</accession>
<evidence type="ECO:0000313" key="10">
    <source>
        <dbReference type="EMBL" id="ROT76738.1"/>
    </source>
</evidence>
<evidence type="ECO:0000256" key="7">
    <source>
        <dbReference type="PROSITE-ProRule" id="PRU00581"/>
    </source>
</evidence>
<dbReference type="InterPro" id="IPR001285">
    <property type="entry name" value="Synaptophysin/porin"/>
</dbReference>
<evidence type="ECO:0000256" key="6">
    <source>
        <dbReference type="ARBA" id="ARBA00023180"/>
    </source>
</evidence>
<dbReference type="AlphaFoldDB" id="A0A423TJV5"/>
<keyword evidence="3 7" id="KW-0812">Transmembrane</keyword>
<dbReference type="PROSITE" id="PS51225">
    <property type="entry name" value="MARVEL"/>
    <property type="match status" value="1"/>
</dbReference>
<keyword evidence="4 8" id="KW-1133">Transmembrane helix</keyword>
<organism evidence="10 11">
    <name type="scientific">Penaeus vannamei</name>
    <name type="common">Whiteleg shrimp</name>
    <name type="synonym">Litopenaeus vannamei</name>
    <dbReference type="NCBI Taxonomy" id="6689"/>
    <lineage>
        <taxon>Eukaryota</taxon>
        <taxon>Metazoa</taxon>
        <taxon>Ecdysozoa</taxon>
        <taxon>Arthropoda</taxon>
        <taxon>Crustacea</taxon>
        <taxon>Multicrustacea</taxon>
        <taxon>Malacostraca</taxon>
        <taxon>Eumalacostraca</taxon>
        <taxon>Eucarida</taxon>
        <taxon>Decapoda</taxon>
        <taxon>Dendrobranchiata</taxon>
        <taxon>Penaeoidea</taxon>
        <taxon>Penaeidae</taxon>
        <taxon>Penaeus</taxon>
    </lineage>
</organism>